<reference evidence="2" key="1">
    <citation type="journal article" date="2015" name="Nature">
        <title>Complex archaea that bridge the gap between prokaryotes and eukaryotes.</title>
        <authorList>
            <person name="Spang A."/>
            <person name="Saw J.H."/>
            <person name="Jorgensen S.L."/>
            <person name="Zaremba-Niedzwiedzka K."/>
            <person name="Martijn J."/>
            <person name="Lind A.E."/>
            <person name="van Eijk R."/>
            <person name="Schleper C."/>
            <person name="Guy L."/>
            <person name="Ettema T.J."/>
        </authorList>
    </citation>
    <scope>NUCLEOTIDE SEQUENCE</scope>
</reference>
<dbReference type="EMBL" id="LAZR01008225">
    <property type="protein sequence ID" value="KKM80155.1"/>
    <property type="molecule type" value="Genomic_DNA"/>
</dbReference>
<proteinExistence type="predicted"/>
<dbReference type="AlphaFoldDB" id="A0A0F9MU24"/>
<feature type="compositionally biased region" description="Pro residues" evidence="1">
    <location>
        <begin position="181"/>
        <end position="192"/>
    </location>
</feature>
<feature type="compositionally biased region" description="Basic residues" evidence="1">
    <location>
        <begin position="1"/>
        <end position="12"/>
    </location>
</feature>
<sequence>MATSRSRSRRRAPASSGGSPTAQQDEADIVAEVGAEHDEESGELVADEAKIREVGAIDASTVIENERLQAIVNRKKAGEKKVIFNADDLLTEYETLIKVWPVNTFDISVKRLTGSALEHVITSRPRTGAELYNTLMAMHGQFEEAKYAIKFFDTAGKQFRGNSQITLPDTRPQQGQGQPMTAPPYQHPPPVYNPQTGQWYTPQPPPQQGAPPQAQPQQPDPPQPPAQVFVPPPPPGPDPVAMMQQIWKMLQQQPQQPQQADPQQGVPQQPPAQVFVPPPPGPDPVAMMQQIWNMLQQQPPQPPAQTGSAQPPPSQANPMAAMMGMMGAPPPMEPPPGTIWLPPFGFVSLER</sequence>
<feature type="compositionally biased region" description="Polar residues" evidence="1">
    <location>
        <begin position="162"/>
        <end position="179"/>
    </location>
</feature>
<evidence type="ECO:0000313" key="2">
    <source>
        <dbReference type="EMBL" id="KKM80155.1"/>
    </source>
</evidence>
<feature type="compositionally biased region" description="Low complexity" evidence="1">
    <location>
        <begin position="316"/>
        <end position="327"/>
    </location>
</feature>
<organism evidence="2">
    <name type="scientific">marine sediment metagenome</name>
    <dbReference type="NCBI Taxonomy" id="412755"/>
    <lineage>
        <taxon>unclassified sequences</taxon>
        <taxon>metagenomes</taxon>
        <taxon>ecological metagenomes</taxon>
    </lineage>
</organism>
<comment type="caution">
    <text evidence="2">The sequence shown here is derived from an EMBL/GenBank/DDBJ whole genome shotgun (WGS) entry which is preliminary data.</text>
</comment>
<feature type="compositionally biased region" description="Pro residues" evidence="1">
    <location>
        <begin position="218"/>
        <end position="238"/>
    </location>
</feature>
<protein>
    <submittedName>
        <fullName evidence="2">Uncharacterized protein</fullName>
    </submittedName>
</protein>
<feature type="region of interest" description="Disordered" evidence="1">
    <location>
        <begin position="1"/>
        <end position="27"/>
    </location>
</feature>
<name>A0A0F9MU24_9ZZZZ</name>
<feature type="region of interest" description="Disordered" evidence="1">
    <location>
        <begin position="162"/>
        <end position="330"/>
    </location>
</feature>
<gene>
    <name evidence="2" type="ORF">LCGC14_1342820</name>
</gene>
<accession>A0A0F9MU24</accession>
<feature type="compositionally biased region" description="Low complexity" evidence="1">
    <location>
        <begin position="251"/>
        <end position="275"/>
    </location>
</feature>
<evidence type="ECO:0000256" key="1">
    <source>
        <dbReference type="SAM" id="MobiDB-lite"/>
    </source>
</evidence>
<feature type="non-terminal residue" evidence="2">
    <location>
        <position position="351"/>
    </location>
</feature>